<feature type="compositionally biased region" description="Basic and acidic residues" evidence="1">
    <location>
        <begin position="46"/>
        <end position="56"/>
    </location>
</feature>
<feature type="compositionally biased region" description="Basic and acidic residues" evidence="1">
    <location>
        <begin position="1"/>
        <end position="24"/>
    </location>
</feature>
<dbReference type="AlphaFoldDB" id="G0P0D6"/>
<evidence type="ECO:0000313" key="3">
    <source>
        <dbReference type="Proteomes" id="UP000008068"/>
    </source>
</evidence>
<feature type="compositionally biased region" description="Basic and acidic residues" evidence="1">
    <location>
        <begin position="126"/>
        <end position="141"/>
    </location>
</feature>
<feature type="region of interest" description="Disordered" evidence="1">
    <location>
        <begin position="1"/>
        <end position="155"/>
    </location>
</feature>
<gene>
    <name evidence="2" type="ORF">CAEBREN_25956</name>
</gene>
<evidence type="ECO:0000256" key="1">
    <source>
        <dbReference type="SAM" id="MobiDB-lite"/>
    </source>
</evidence>
<feature type="compositionally biased region" description="Low complexity" evidence="1">
    <location>
        <begin position="57"/>
        <end position="74"/>
    </location>
</feature>
<feature type="compositionally biased region" description="Basic residues" evidence="1">
    <location>
        <begin position="30"/>
        <end position="45"/>
    </location>
</feature>
<dbReference type="EMBL" id="GL379998">
    <property type="protein sequence ID" value="EGT41683.1"/>
    <property type="molecule type" value="Genomic_DNA"/>
</dbReference>
<dbReference type="HOGENOM" id="CLU_1733090_0_0_1"/>
<dbReference type="InParanoid" id="G0P0D6"/>
<evidence type="ECO:0000313" key="2">
    <source>
        <dbReference type="EMBL" id="EGT41683.1"/>
    </source>
</evidence>
<protein>
    <submittedName>
        <fullName evidence="2">Uncharacterized protein</fullName>
    </submittedName>
</protein>
<accession>G0P0D6</accession>
<sequence length="155" mass="18090">MPSYHHSEGRRDSRKGGDFSESRNTDPNPKYRKLSNRAQKQRFRKEKSTRINRKDYSACSLSSNHSSSSSPMRSPWATPQKLQNKSAWSRSPERPDGFYRKSSDTPYESQSRENHGSEDSNSCNNHNDDEYKPYVYEKIDGWDTDTDDEETRKPT</sequence>
<name>G0P0D6_CAEBE</name>
<proteinExistence type="predicted"/>
<reference evidence="3" key="1">
    <citation type="submission" date="2011-07" db="EMBL/GenBank/DDBJ databases">
        <authorList>
            <consortium name="Caenorhabditis brenneri Sequencing and Analysis Consortium"/>
            <person name="Wilson R.K."/>
        </authorList>
    </citation>
    <scope>NUCLEOTIDE SEQUENCE [LARGE SCALE GENOMIC DNA]</scope>
    <source>
        <strain evidence="3">PB2801</strain>
    </source>
</reference>
<feature type="compositionally biased region" description="Basic and acidic residues" evidence="1">
    <location>
        <begin position="91"/>
        <end position="103"/>
    </location>
</feature>
<organism evidence="3">
    <name type="scientific">Caenorhabditis brenneri</name>
    <name type="common">Nematode worm</name>
    <dbReference type="NCBI Taxonomy" id="135651"/>
    <lineage>
        <taxon>Eukaryota</taxon>
        <taxon>Metazoa</taxon>
        <taxon>Ecdysozoa</taxon>
        <taxon>Nematoda</taxon>
        <taxon>Chromadorea</taxon>
        <taxon>Rhabditida</taxon>
        <taxon>Rhabditina</taxon>
        <taxon>Rhabditomorpha</taxon>
        <taxon>Rhabditoidea</taxon>
        <taxon>Rhabditidae</taxon>
        <taxon>Peloderinae</taxon>
        <taxon>Caenorhabditis</taxon>
    </lineage>
</organism>
<dbReference type="Proteomes" id="UP000008068">
    <property type="component" value="Unassembled WGS sequence"/>
</dbReference>
<keyword evidence="3" id="KW-1185">Reference proteome</keyword>
<feature type="compositionally biased region" description="Polar residues" evidence="1">
    <location>
        <begin position="80"/>
        <end position="89"/>
    </location>
</feature>